<feature type="transmembrane region" description="Helical" evidence="6">
    <location>
        <begin position="39"/>
        <end position="60"/>
    </location>
</feature>
<organism evidence="7 8">
    <name type="scientific">Avibacterium paragallinarum</name>
    <name type="common">Haemophilus gallinarum</name>
    <dbReference type="NCBI Taxonomy" id="728"/>
    <lineage>
        <taxon>Bacteria</taxon>
        <taxon>Pseudomonadati</taxon>
        <taxon>Pseudomonadota</taxon>
        <taxon>Gammaproteobacteria</taxon>
        <taxon>Pasteurellales</taxon>
        <taxon>Pasteurellaceae</taxon>
        <taxon>Avibacterium</taxon>
    </lineage>
</organism>
<feature type="transmembrane region" description="Helical" evidence="6">
    <location>
        <begin position="72"/>
        <end position="93"/>
    </location>
</feature>
<protein>
    <submittedName>
        <fullName evidence="7">F0F1 ATP synthase subunit I</fullName>
        <ecNumber evidence="7">3.6.3.14</ecNumber>
    </submittedName>
</protein>
<keyword evidence="2" id="KW-1003">Cell membrane</keyword>
<dbReference type="RefSeq" id="WP_017806729.1">
    <property type="nucleotide sequence ID" value="NZ_JBANLW010000035.1"/>
</dbReference>
<evidence type="ECO:0000256" key="5">
    <source>
        <dbReference type="ARBA" id="ARBA00023136"/>
    </source>
</evidence>
<evidence type="ECO:0000256" key="4">
    <source>
        <dbReference type="ARBA" id="ARBA00022989"/>
    </source>
</evidence>
<keyword evidence="4 6" id="KW-1133">Transmembrane helix</keyword>
<dbReference type="EC" id="3.6.3.14" evidence="7"/>
<name>A0A377I5K7_AVIPA</name>
<dbReference type="EMBL" id="UGHK01000001">
    <property type="protein sequence ID" value="STO70566.1"/>
    <property type="molecule type" value="Genomic_DNA"/>
</dbReference>
<reference evidence="7 8" key="1">
    <citation type="submission" date="2018-06" db="EMBL/GenBank/DDBJ databases">
        <authorList>
            <consortium name="Pathogen Informatics"/>
            <person name="Doyle S."/>
        </authorList>
    </citation>
    <scope>NUCLEOTIDE SEQUENCE [LARGE SCALE GENOMIC DNA]</scope>
    <source>
        <strain evidence="7 8">NCTC11296</strain>
    </source>
</reference>
<evidence type="ECO:0000256" key="1">
    <source>
        <dbReference type="ARBA" id="ARBA00004651"/>
    </source>
</evidence>
<evidence type="ECO:0000313" key="8">
    <source>
        <dbReference type="Proteomes" id="UP000254465"/>
    </source>
</evidence>
<dbReference type="GO" id="GO:0016787">
    <property type="term" value="F:hydrolase activity"/>
    <property type="evidence" value="ECO:0007669"/>
    <property type="project" value="UniProtKB-KW"/>
</dbReference>
<sequence length="126" mass="14735">MSAIIKQTKKQYLIALSIELLVMLVIFLFLWALQQSAVSFLLGFLASFVPYVLFVWVMFFFQQKKNNPLTRFYRGGAIKFVCTIIFIVVAFKIVMAMSYMVFFTGYFFALLLNNLLPFMVSKYCRI</sequence>
<feature type="transmembrane region" description="Helical" evidence="6">
    <location>
        <begin position="12"/>
        <end position="33"/>
    </location>
</feature>
<dbReference type="NCBIfam" id="NF004763">
    <property type="entry name" value="PRK06099.1"/>
    <property type="match status" value="1"/>
</dbReference>
<comment type="subcellular location">
    <subcellularLocation>
        <location evidence="1">Cell membrane</location>
        <topology evidence="1">Multi-pass membrane protein</topology>
    </subcellularLocation>
</comment>
<keyword evidence="3 6" id="KW-0812">Transmembrane</keyword>
<keyword evidence="5 6" id="KW-0472">Membrane</keyword>
<dbReference type="Pfam" id="PF03899">
    <property type="entry name" value="ATP-synt_I"/>
    <property type="match status" value="1"/>
</dbReference>
<gene>
    <name evidence="7" type="ORF">NCTC11296_00472</name>
</gene>
<dbReference type="GO" id="GO:0005886">
    <property type="term" value="C:plasma membrane"/>
    <property type="evidence" value="ECO:0007669"/>
    <property type="project" value="UniProtKB-SubCell"/>
</dbReference>
<evidence type="ECO:0000256" key="2">
    <source>
        <dbReference type="ARBA" id="ARBA00022475"/>
    </source>
</evidence>
<dbReference type="AlphaFoldDB" id="A0A377I5K7"/>
<evidence type="ECO:0000256" key="6">
    <source>
        <dbReference type="SAM" id="Phobius"/>
    </source>
</evidence>
<feature type="transmembrane region" description="Helical" evidence="6">
    <location>
        <begin position="99"/>
        <end position="120"/>
    </location>
</feature>
<keyword evidence="7" id="KW-0378">Hydrolase</keyword>
<evidence type="ECO:0000313" key="7">
    <source>
        <dbReference type="EMBL" id="STO70566.1"/>
    </source>
</evidence>
<dbReference type="InterPro" id="IPR005598">
    <property type="entry name" value="ATP_synth_I"/>
</dbReference>
<dbReference type="Proteomes" id="UP000254465">
    <property type="component" value="Unassembled WGS sequence"/>
</dbReference>
<accession>A0A377I5K7</accession>
<evidence type="ECO:0000256" key="3">
    <source>
        <dbReference type="ARBA" id="ARBA00022692"/>
    </source>
</evidence>
<proteinExistence type="predicted"/>